<dbReference type="KEGG" id="ovi:T265_04325"/>
<protein>
    <submittedName>
        <fullName evidence="1">Uncharacterized protein</fullName>
    </submittedName>
</protein>
<dbReference type="OrthoDB" id="6272054at2759"/>
<organism evidence="1 2">
    <name type="scientific">Opisthorchis viverrini</name>
    <name type="common">Southeast Asian liver fluke</name>
    <dbReference type="NCBI Taxonomy" id="6198"/>
    <lineage>
        <taxon>Eukaryota</taxon>
        <taxon>Metazoa</taxon>
        <taxon>Spiralia</taxon>
        <taxon>Lophotrochozoa</taxon>
        <taxon>Platyhelminthes</taxon>
        <taxon>Trematoda</taxon>
        <taxon>Digenea</taxon>
        <taxon>Opisthorchiida</taxon>
        <taxon>Opisthorchiata</taxon>
        <taxon>Opisthorchiidae</taxon>
        <taxon>Opisthorchis</taxon>
    </lineage>
</organism>
<dbReference type="RefSeq" id="XP_009167298.1">
    <property type="nucleotide sequence ID" value="XM_009169034.1"/>
</dbReference>
<reference evidence="1 2" key="1">
    <citation type="submission" date="2013-11" db="EMBL/GenBank/DDBJ databases">
        <title>Opisthorchis viverrini - life in the bile duct.</title>
        <authorList>
            <person name="Young N.D."/>
            <person name="Nagarajan N."/>
            <person name="Lin S.J."/>
            <person name="Korhonen P.K."/>
            <person name="Jex A.R."/>
            <person name="Hall R.S."/>
            <person name="Safavi-Hemami H."/>
            <person name="Kaewkong W."/>
            <person name="Bertrand D."/>
            <person name="Gao S."/>
            <person name="Seet Q."/>
            <person name="Wongkham S."/>
            <person name="Teh B.T."/>
            <person name="Wongkham C."/>
            <person name="Intapan P.M."/>
            <person name="Maleewong W."/>
            <person name="Yang X."/>
            <person name="Hu M."/>
            <person name="Wang Z."/>
            <person name="Hofmann A."/>
            <person name="Sternberg P.W."/>
            <person name="Tan P."/>
            <person name="Wang J."/>
            <person name="Gasser R.B."/>
        </authorList>
    </citation>
    <scope>NUCLEOTIDE SEQUENCE [LARGE SCALE GENOMIC DNA]</scope>
</reference>
<evidence type="ECO:0000313" key="1">
    <source>
        <dbReference type="EMBL" id="KER28944.1"/>
    </source>
</evidence>
<dbReference type="GeneID" id="20318507"/>
<dbReference type="AlphaFoldDB" id="A0A075AGQ0"/>
<sequence>MSIFMEAAMLPSPEEGRVRKGRPQKPHTPIAQRLTVTASALSDTVEILLKPKSPVLLKRHLLCAAASGMRQQLNVLRLPDEPQEKRNRSWAVDGFSRLKHEVAWYSTFSCLRTSQTRDSAGFQNIRLTETRELRLPDDPQEGRNRSWIFSNLMSSTLQRR</sequence>
<evidence type="ECO:0000313" key="2">
    <source>
        <dbReference type="Proteomes" id="UP000054324"/>
    </source>
</evidence>
<accession>A0A075AGQ0</accession>
<dbReference type="CTD" id="20318507"/>
<name>A0A075AGQ0_OPIVI</name>
<keyword evidence="2" id="KW-1185">Reference proteome</keyword>
<gene>
    <name evidence="1" type="ORF">T265_04325</name>
</gene>
<dbReference type="Proteomes" id="UP000054324">
    <property type="component" value="Unassembled WGS sequence"/>
</dbReference>
<dbReference type="EMBL" id="KL596688">
    <property type="protein sequence ID" value="KER28944.1"/>
    <property type="molecule type" value="Genomic_DNA"/>
</dbReference>
<proteinExistence type="predicted"/>